<organism evidence="1 2">
    <name type="scientific">Mycena albidolilacea</name>
    <dbReference type="NCBI Taxonomy" id="1033008"/>
    <lineage>
        <taxon>Eukaryota</taxon>
        <taxon>Fungi</taxon>
        <taxon>Dikarya</taxon>
        <taxon>Basidiomycota</taxon>
        <taxon>Agaricomycotina</taxon>
        <taxon>Agaricomycetes</taxon>
        <taxon>Agaricomycetidae</taxon>
        <taxon>Agaricales</taxon>
        <taxon>Marasmiineae</taxon>
        <taxon>Mycenaceae</taxon>
        <taxon>Mycena</taxon>
    </lineage>
</organism>
<name>A0AAD6ZLH9_9AGAR</name>
<dbReference type="EMBL" id="JARIHO010000039">
    <property type="protein sequence ID" value="KAJ7328334.1"/>
    <property type="molecule type" value="Genomic_DNA"/>
</dbReference>
<reference evidence="1" key="1">
    <citation type="submission" date="2023-03" db="EMBL/GenBank/DDBJ databases">
        <title>Massive genome expansion in bonnet fungi (Mycena s.s.) driven by repeated elements and novel gene families across ecological guilds.</title>
        <authorList>
            <consortium name="Lawrence Berkeley National Laboratory"/>
            <person name="Harder C.B."/>
            <person name="Miyauchi S."/>
            <person name="Viragh M."/>
            <person name="Kuo A."/>
            <person name="Thoen E."/>
            <person name="Andreopoulos B."/>
            <person name="Lu D."/>
            <person name="Skrede I."/>
            <person name="Drula E."/>
            <person name="Henrissat B."/>
            <person name="Morin E."/>
            <person name="Kohler A."/>
            <person name="Barry K."/>
            <person name="LaButti K."/>
            <person name="Morin E."/>
            <person name="Salamov A."/>
            <person name="Lipzen A."/>
            <person name="Mereny Z."/>
            <person name="Hegedus B."/>
            <person name="Baldrian P."/>
            <person name="Stursova M."/>
            <person name="Weitz H."/>
            <person name="Taylor A."/>
            <person name="Grigoriev I.V."/>
            <person name="Nagy L.G."/>
            <person name="Martin F."/>
            <person name="Kauserud H."/>
        </authorList>
    </citation>
    <scope>NUCLEOTIDE SEQUENCE</scope>
    <source>
        <strain evidence="1">CBHHK002</strain>
    </source>
</reference>
<gene>
    <name evidence="1" type="ORF">DFH08DRAFT_1084483</name>
</gene>
<comment type="caution">
    <text evidence="1">The sequence shown here is derived from an EMBL/GenBank/DDBJ whole genome shotgun (WGS) entry which is preliminary data.</text>
</comment>
<evidence type="ECO:0000313" key="2">
    <source>
        <dbReference type="Proteomes" id="UP001218218"/>
    </source>
</evidence>
<dbReference type="Gene3D" id="3.80.10.10">
    <property type="entry name" value="Ribonuclease Inhibitor"/>
    <property type="match status" value="1"/>
</dbReference>
<proteinExistence type="predicted"/>
<dbReference type="InterPro" id="IPR032675">
    <property type="entry name" value="LRR_dom_sf"/>
</dbReference>
<dbReference type="SUPFAM" id="SSF52047">
    <property type="entry name" value="RNI-like"/>
    <property type="match status" value="1"/>
</dbReference>
<accession>A0AAD6ZLH9</accession>
<evidence type="ECO:0008006" key="3">
    <source>
        <dbReference type="Google" id="ProtNLM"/>
    </source>
</evidence>
<dbReference type="AlphaFoldDB" id="A0AAD6ZLH9"/>
<keyword evidence="2" id="KW-1185">Reference proteome</keyword>
<sequence length="413" mass="46115">MLLDLSVELLQEIGDQLARPDHMSLRQICRSVGAAIEPLFFSSLVLLKEELRIDMGRGFLEALATGQTGWSRYAQRLDIKSAKKWRGAGLQRSDTMMQELLASVLGSLSNIRTVKWESYKDPVWQVNALCDFLNNLPLLDDLRLGVYETTELSLGRLSGLKRLNIHASYMESPNHSLTSLHLSGGSGDARVWTMLHGNPHLQIHLTDISTGNVTPDLFAYLASYSGVEKLNFWGLSGRSRIQADDLADTFFTTVLPRHAKSLLELTCPAGYECRWSFGTHNVDALSALHNVRSLYVSMNPDEPVDAAHLLLRTVDLLPHLQRLTIDSADPDSLRNVQRGCLISSEDTVIDRVVKTVMQDFRSRVASPMILRCGFMGCDVYVRKYVESEKSAAAAEGGAMWAYQFLEQRGVLDE</sequence>
<dbReference type="Proteomes" id="UP001218218">
    <property type="component" value="Unassembled WGS sequence"/>
</dbReference>
<evidence type="ECO:0000313" key="1">
    <source>
        <dbReference type="EMBL" id="KAJ7328334.1"/>
    </source>
</evidence>
<protein>
    <recommendedName>
        <fullName evidence="3">F-box domain-containing protein</fullName>
    </recommendedName>
</protein>